<feature type="active site" description="Proton acceptor" evidence="4">
    <location>
        <position position="47"/>
    </location>
</feature>
<dbReference type="GO" id="GO:0005829">
    <property type="term" value="C:cytosol"/>
    <property type="evidence" value="ECO:0007669"/>
    <property type="project" value="TreeGrafter"/>
</dbReference>
<accession>A0A8H9LYK1</accession>
<dbReference type="NCBIfam" id="NF003625">
    <property type="entry name" value="PRK05265.1-3"/>
    <property type="match status" value="1"/>
</dbReference>
<dbReference type="Proteomes" id="UP000623776">
    <property type="component" value="Unassembled WGS sequence"/>
</dbReference>
<dbReference type="NCBIfam" id="TIGR00559">
    <property type="entry name" value="pdxJ"/>
    <property type="match status" value="1"/>
</dbReference>
<feature type="site" description="Transition state stabilizer" evidence="4">
    <location>
        <position position="155"/>
    </location>
</feature>
<evidence type="ECO:0000256" key="5">
    <source>
        <dbReference type="NCBIfam" id="TIGR00559"/>
    </source>
</evidence>
<protein>
    <recommendedName>
        <fullName evidence="4 5">Pyridoxine 5'-phosphate synthase</fullName>
        <shortName evidence="4">PNP synthase</shortName>
        <ecNumber evidence="4 5">2.6.99.2</ecNumber>
    </recommendedName>
</protein>
<dbReference type="GO" id="GO:0033856">
    <property type="term" value="F:pyridoxine 5'-phosphate synthase activity"/>
    <property type="evidence" value="ECO:0007669"/>
    <property type="project" value="UniProtKB-UniRule"/>
</dbReference>
<dbReference type="UniPathway" id="UPA00244">
    <property type="reaction ID" value="UER00313"/>
</dbReference>
<dbReference type="HAMAP" id="MF_00279">
    <property type="entry name" value="PdxJ"/>
    <property type="match status" value="1"/>
</dbReference>
<dbReference type="Pfam" id="PF03740">
    <property type="entry name" value="PdxJ"/>
    <property type="match status" value="1"/>
</dbReference>
<feature type="binding site" evidence="4">
    <location>
        <begin position="13"/>
        <end position="14"/>
    </location>
    <ligand>
        <name>1-deoxy-D-xylulose 5-phosphate</name>
        <dbReference type="ChEBI" id="CHEBI:57792"/>
    </ligand>
</feature>
<name>A0A8H9LYK1_9GAMM</name>
<feature type="binding site" evidence="4">
    <location>
        <position position="11"/>
    </location>
    <ligand>
        <name>3-amino-2-oxopropyl phosphate</name>
        <dbReference type="ChEBI" id="CHEBI:57279"/>
    </ligand>
</feature>
<dbReference type="InterPro" id="IPR004569">
    <property type="entry name" value="PyrdxlP_synth_PdxJ"/>
</dbReference>
<feature type="binding site" evidence="4">
    <location>
        <position position="54"/>
    </location>
    <ligand>
        <name>1-deoxy-D-xylulose 5-phosphate</name>
        <dbReference type="ChEBI" id="CHEBI:57792"/>
    </ligand>
</feature>
<comment type="catalytic activity">
    <reaction evidence="4">
        <text>3-amino-2-oxopropyl phosphate + 1-deoxy-D-xylulose 5-phosphate = pyridoxine 5'-phosphate + phosphate + 2 H2O + H(+)</text>
        <dbReference type="Rhea" id="RHEA:15265"/>
        <dbReference type="ChEBI" id="CHEBI:15377"/>
        <dbReference type="ChEBI" id="CHEBI:15378"/>
        <dbReference type="ChEBI" id="CHEBI:43474"/>
        <dbReference type="ChEBI" id="CHEBI:57279"/>
        <dbReference type="ChEBI" id="CHEBI:57792"/>
        <dbReference type="ChEBI" id="CHEBI:58589"/>
        <dbReference type="EC" id="2.6.99.2"/>
    </reaction>
</comment>
<dbReference type="NCBIfam" id="NF003624">
    <property type="entry name" value="PRK05265.1-2"/>
    <property type="match status" value="1"/>
</dbReference>
<dbReference type="InterPro" id="IPR036130">
    <property type="entry name" value="Pyridoxine-5'_phos_synth"/>
</dbReference>
<keyword evidence="2 4" id="KW-0808">Transferase</keyword>
<feature type="binding site" evidence="4">
    <location>
        <position position="197"/>
    </location>
    <ligand>
        <name>3-amino-2-oxopropyl phosphate</name>
        <dbReference type="ChEBI" id="CHEBI:57279"/>
    </ligand>
</feature>
<proteinExistence type="inferred from homology"/>
<feature type="active site" description="Proton acceptor" evidence="4">
    <location>
        <position position="74"/>
    </location>
</feature>
<evidence type="ECO:0000313" key="6">
    <source>
        <dbReference type="EMBL" id="GGW21088.1"/>
    </source>
</evidence>
<comment type="similarity">
    <text evidence="4">Belongs to the PNP synthase family.</text>
</comment>
<dbReference type="RefSeq" id="WP_039177169.1">
    <property type="nucleotide sequence ID" value="NZ_BMXN01000003.1"/>
</dbReference>
<evidence type="ECO:0000256" key="2">
    <source>
        <dbReference type="ARBA" id="ARBA00022679"/>
    </source>
</evidence>
<dbReference type="PANTHER" id="PTHR30456">
    <property type="entry name" value="PYRIDOXINE 5'-PHOSPHATE SYNTHASE"/>
    <property type="match status" value="1"/>
</dbReference>
<dbReference type="EC" id="2.6.99.2" evidence="4 5"/>
<comment type="pathway">
    <text evidence="4">Cofactor biosynthesis; pyridoxine 5'-phosphate biosynthesis; pyridoxine 5'-phosphate from D-erythrose 4-phosphate: step 5/5.</text>
</comment>
<dbReference type="GO" id="GO:0008615">
    <property type="term" value="P:pyridoxine biosynthetic process"/>
    <property type="evidence" value="ECO:0007669"/>
    <property type="project" value="UniProtKB-UniRule"/>
</dbReference>
<evidence type="ECO:0000256" key="3">
    <source>
        <dbReference type="ARBA" id="ARBA00023096"/>
    </source>
</evidence>
<comment type="caution">
    <text evidence="6">The sequence shown here is derived from an EMBL/GenBank/DDBJ whole genome shotgun (WGS) entry which is preliminary data.</text>
</comment>
<dbReference type="NCBIfam" id="NF003627">
    <property type="entry name" value="PRK05265.1-5"/>
    <property type="match status" value="1"/>
</dbReference>
<feature type="active site" description="Proton donor" evidence="4">
    <location>
        <position position="196"/>
    </location>
</feature>
<feature type="binding site" evidence="4">
    <location>
        <position position="22"/>
    </location>
    <ligand>
        <name>3-amino-2-oxopropyl phosphate</name>
        <dbReference type="ChEBI" id="CHEBI:57279"/>
    </ligand>
</feature>
<sequence length="276" mass="29567">MHPPRILLGVNIDHVATLRQARGTRYPDPVQAALLAEEAGADGITVHLREDRRHIQPRDVRLLAEMLNTRMNLEMAVTEEMLALAEEVRPAHVCLVPEKREELTTEGGLDVVGGFEQIAAACQRLAAAGCDVSLFIDPDESQIDAAKRAGAPTIELHTGAYAEARPGSETANAEYDRLSAAAVHAVSLGLVVNAGHGLHYHNVEAIAALPGVNELNIGHAIIARALFVGLKEAIQEMKRLMIAGQEAGLMAALDAHEHEHAHAHDAHDGHHGCCGH</sequence>
<comment type="subcellular location">
    <subcellularLocation>
        <location evidence="4">Cytoplasm</location>
    </subcellularLocation>
</comment>
<organism evidence="6 7">
    <name type="scientific">Vreelandella hamiltonii</name>
    <dbReference type="NCBI Taxonomy" id="502829"/>
    <lineage>
        <taxon>Bacteria</taxon>
        <taxon>Pseudomonadati</taxon>
        <taxon>Pseudomonadota</taxon>
        <taxon>Gammaproteobacteria</taxon>
        <taxon>Oceanospirillales</taxon>
        <taxon>Halomonadaceae</taxon>
        <taxon>Vreelandella</taxon>
    </lineage>
</organism>
<feature type="binding site" evidence="4">
    <location>
        <position position="104"/>
    </location>
    <ligand>
        <name>1-deoxy-D-xylulose 5-phosphate</name>
        <dbReference type="ChEBI" id="CHEBI:57792"/>
    </ligand>
</feature>
<dbReference type="InterPro" id="IPR013785">
    <property type="entry name" value="Aldolase_TIM"/>
</dbReference>
<dbReference type="AlphaFoldDB" id="A0A8H9LYK1"/>
<dbReference type="FunFam" id="3.20.20.70:FF:000042">
    <property type="entry name" value="Pyridoxine 5'-phosphate synthase"/>
    <property type="match status" value="1"/>
</dbReference>
<gene>
    <name evidence="4 6" type="primary">pdxJ</name>
    <name evidence="6" type="ORF">GCM10007157_06730</name>
</gene>
<dbReference type="PANTHER" id="PTHR30456:SF0">
    <property type="entry name" value="PYRIDOXINE 5'-PHOSPHATE SYNTHASE"/>
    <property type="match status" value="1"/>
</dbReference>
<keyword evidence="7" id="KW-1185">Reference proteome</keyword>
<evidence type="ECO:0000256" key="1">
    <source>
        <dbReference type="ARBA" id="ARBA00022490"/>
    </source>
</evidence>
<dbReference type="EMBL" id="BMXN01000003">
    <property type="protein sequence ID" value="GGW21088.1"/>
    <property type="molecule type" value="Genomic_DNA"/>
</dbReference>
<comment type="function">
    <text evidence="4">Catalyzes the complicated ring closure reaction between the two acyclic compounds 1-deoxy-D-xylulose-5-phosphate (DXP) and 3-amino-2-oxopropyl phosphate (1-amino-acetone-3-phosphate or AAP) to form pyridoxine 5'-phosphate (PNP) and inorganic phosphate.</text>
</comment>
<feature type="binding site" evidence="4">
    <location>
        <position position="49"/>
    </location>
    <ligand>
        <name>1-deoxy-D-xylulose 5-phosphate</name>
        <dbReference type="ChEBI" id="CHEBI:57792"/>
    </ligand>
</feature>
<keyword evidence="3 4" id="KW-0664">Pyridoxine biosynthesis</keyword>
<dbReference type="Gene3D" id="3.20.20.70">
    <property type="entry name" value="Aldolase class I"/>
    <property type="match status" value="1"/>
</dbReference>
<comment type="subunit">
    <text evidence="4">Homooctamer; tetramer of dimers.</text>
</comment>
<dbReference type="SUPFAM" id="SSF63892">
    <property type="entry name" value="Pyridoxine 5'-phosphate synthase"/>
    <property type="match status" value="1"/>
</dbReference>
<evidence type="ECO:0000313" key="7">
    <source>
        <dbReference type="Proteomes" id="UP000623776"/>
    </source>
</evidence>
<keyword evidence="1 4" id="KW-0963">Cytoplasm</keyword>
<dbReference type="NCBIfam" id="NF003623">
    <property type="entry name" value="PRK05265.1-1"/>
    <property type="match status" value="1"/>
</dbReference>
<evidence type="ECO:0000256" key="4">
    <source>
        <dbReference type="HAMAP-Rule" id="MF_00279"/>
    </source>
</evidence>
<feature type="binding site" evidence="4">
    <location>
        <begin position="218"/>
        <end position="219"/>
    </location>
    <ligand>
        <name>3-amino-2-oxopropyl phosphate</name>
        <dbReference type="ChEBI" id="CHEBI:57279"/>
    </ligand>
</feature>
<reference evidence="7" key="1">
    <citation type="journal article" date="2019" name="Int. J. Syst. Evol. Microbiol.">
        <title>The Global Catalogue of Microorganisms (GCM) 10K type strain sequencing project: providing services to taxonomists for standard genome sequencing and annotation.</title>
        <authorList>
            <consortium name="The Broad Institute Genomics Platform"/>
            <consortium name="The Broad Institute Genome Sequencing Center for Infectious Disease"/>
            <person name="Wu L."/>
            <person name="Ma J."/>
        </authorList>
    </citation>
    <scope>NUCLEOTIDE SEQUENCE [LARGE SCALE GENOMIC DNA]</scope>
    <source>
        <strain evidence="7">KCTC 22154</strain>
    </source>
</reference>
<dbReference type="CDD" id="cd00003">
    <property type="entry name" value="PNPsynthase"/>
    <property type="match status" value="1"/>
</dbReference>